<dbReference type="EMBL" id="CVQI01031941">
    <property type="protein sequence ID" value="CRK40123.1"/>
    <property type="molecule type" value="Genomic_DNA"/>
</dbReference>
<feature type="compositionally biased region" description="Low complexity" evidence="1">
    <location>
        <begin position="592"/>
        <end position="610"/>
    </location>
</feature>
<feature type="region of interest" description="Disordered" evidence="1">
    <location>
        <begin position="462"/>
        <end position="481"/>
    </location>
</feature>
<organism evidence="2 3">
    <name type="scientific">Verticillium longisporum</name>
    <name type="common">Verticillium dahliae var. longisporum</name>
    <dbReference type="NCBI Taxonomy" id="100787"/>
    <lineage>
        <taxon>Eukaryota</taxon>
        <taxon>Fungi</taxon>
        <taxon>Dikarya</taxon>
        <taxon>Ascomycota</taxon>
        <taxon>Pezizomycotina</taxon>
        <taxon>Sordariomycetes</taxon>
        <taxon>Hypocreomycetidae</taxon>
        <taxon>Glomerellales</taxon>
        <taxon>Plectosphaerellaceae</taxon>
        <taxon>Verticillium</taxon>
    </lineage>
</organism>
<feature type="region of interest" description="Disordered" evidence="1">
    <location>
        <begin position="264"/>
        <end position="288"/>
    </location>
</feature>
<feature type="region of interest" description="Disordered" evidence="1">
    <location>
        <begin position="201"/>
        <end position="226"/>
    </location>
</feature>
<feature type="region of interest" description="Disordered" evidence="1">
    <location>
        <begin position="560"/>
        <end position="620"/>
    </location>
</feature>
<proteinExistence type="predicted"/>
<evidence type="ECO:0000313" key="2">
    <source>
        <dbReference type="EMBL" id="CRK40123.1"/>
    </source>
</evidence>
<feature type="region of interest" description="Disordered" evidence="1">
    <location>
        <begin position="65"/>
        <end position="84"/>
    </location>
</feature>
<dbReference type="Proteomes" id="UP000045706">
    <property type="component" value="Unassembled WGS sequence"/>
</dbReference>
<accession>A0A0G4N0X6</accession>
<feature type="region of interest" description="Disordered" evidence="1">
    <location>
        <begin position="632"/>
        <end position="656"/>
    </location>
</feature>
<feature type="compositionally biased region" description="Polar residues" evidence="1">
    <location>
        <begin position="635"/>
        <end position="645"/>
    </location>
</feature>
<gene>
    <name evidence="2" type="ORF">BN1723_004740</name>
</gene>
<reference evidence="3" key="1">
    <citation type="submission" date="2015-05" db="EMBL/GenBank/DDBJ databases">
        <authorList>
            <person name="Fogelqvist Johan"/>
        </authorList>
    </citation>
    <scope>NUCLEOTIDE SEQUENCE [LARGE SCALE GENOMIC DNA]</scope>
</reference>
<protein>
    <submittedName>
        <fullName evidence="2">Uncharacterized protein</fullName>
    </submittedName>
</protein>
<feature type="compositionally biased region" description="Low complexity" evidence="1">
    <location>
        <begin position="207"/>
        <end position="219"/>
    </location>
</feature>
<name>A0A0G4N0X6_VERLO</name>
<feature type="compositionally biased region" description="Low complexity" evidence="1">
    <location>
        <begin position="569"/>
        <end position="583"/>
    </location>
</feature>
<dbReference type="AlphaFoldDB" id="A0A0G4N0X6"/>
<sequence length="695" mass="77421">MFLHSGAAMHGHEFSNRSPSNSPSPSPSPSANAAHRLRSAFGDPPSPSPIAPFETDLPSRRQSLSAPILSPLPATRRPRPFSDIAPRKEQIVRFNEKPIIVGGQSILSLDGSVSEDESVVSDVMSDITSQSGTIRRRRRPRSSSKLATNFLLAYPPPRKVTKQRRFVQIRPRVMLQLQQLSADRRPKPTLDYNFPARPCATIQPTDSLSAPILSPLPSTRRPRPFSDIAPRKEQIVRFNEKPIIVGDQSILSLDGSVSEDESVVSDVMSDMTSQSGTTRRRRRPRSSSKLATNFLLAYPPPRKVTKQRRFVQIRPRVMLQLQQLSADRRPKPTLDVLPTSVLAGSLIIPRLVQHCPKMFNVKGNLAQDDLVLAKSENYDLPEDQDEDTNAKDLDKRDLVAIISPITPRKEGERRESADEVEIVLADGSVWMGKPWGNGSYEFVHIDESGVSKTARWVKKGVKAKRDSFGAPSPSPPPTPDSKYIFSLIDPTTRRHPIMATLTSSNLEVLDHYVTLSKPHDEDNEDEDEPPRQKMMRAMDDVARTLITVTSVWVSLRNNQNWPMRAPRPTLRTTGSTRTTSMGSDRSRASTVPMSASEVSRPSSPVSVAPPQTNSAPKRSLSTGAAYMQRRLARQGNESPPQNETPTEGDEVEDPKILAIGASAKLQKRKSICRRVRDWGHRITHSSKEKETQKRN</sequence>
<feature type="region of interest" description="Disordered" evidence="1">
    <location>
        <begin position="1"/>
        <end position="56"/>
    </location>
</feature>
<evidence type="ECO:0000256" key="1">
    <source>
        <dbReference type="SAM" id="MobiDB-lite"/>
    </source>
</evidence>
<feature type="compositionally biased region" description="Polar residues" evidence="1">
    <location>
        <begin position="611"/>
        <end position="620"/>
    </location>
</feature>
<feature type="compositionally biased region" description="Low complexity" evidence="1">
    <location>
        <begin position="264"/>
        <end position="277"/>
    </location>
</feature>
<evidence type="ECO:0000313" key="3">
    <source>
        <dbReference type="Proteomes" id="UP000045706"/>
    </source>
</evidence>